<keyword evidence="1" id="KW-0175">Coiled coil</keyword>
<sequence>MNITDWNQKPFTSKTFSQPYHPMSYNYIDYMDAWYNMFYLQNYQHSWFIQFSRTCNFQFPAWFQKWWTFFGLLDSIFPPDIQEKFEFYKKRTSSQPFTQPKLLTFCSRLRIPWILTWNIIKKQEQPHPFPLSLSREFNIKWWDKFNHDFCQASLAAATDLEQYRQELLQTLKQFDDQQENEDNEEIVISDDSYVDPEFIIYGGPMGQAR</sequence>
<organism evidence="2 3">
    <name type="scientific">Vitis rotundifolia</name>
    <name type="common">Muscadine grape</name>
    <dbReference type="NCBI Taxonomy" id="103349"/>
    <lineage>
        <taxon>Eukaryota</taxon>
        <taxon>Viridiplantae</taxon>
        <taxon>Streptophyta</taxon>
        <taxon>Embryophyta</taxon>
        <taxon>Tracheophyta</taxon>
        <taxon>Spermatophyta</taxon>
        <taxon>Magnoliopsida</taxon>
        <taxon>eudicotyledons</taxon>
        <taxon>Gunneridae</taxon>
        <taxon>Pentapetalae</taxon>
        <taxon>rosids</taxon>
        <taxon>Vitales</taxon>
        <taxon>Vitaceae</taxon>
        <taxon>Viteae</taxon>
        <taxon>Vitis</taxon>
    </lineage>
</organism>
<accession>A0AA39DW36</accession>
<dbReference type="PANTHER" id="PTHR48434">
    <property type="entry name" value="(RAPE) HYPOTHETICAL PROTEIN"/>
    <property type="match status" value="1"/>
</dbReference>
<keyword evidence="3" id="KW-1185">Reference proteome</keyword>
<gene>
    <name evidence="2" type="ORF">PVL29_007366</name>
</gene>
<proteinExistence type="predicted"/>
<feature type="coiled-coil region" evidence="1">
    <location>
        <begin position="157"/>
        <end position="184"/>
    </location>
</feature>
<evidence type="ECO:0000313" key="2">
    <source>
        <dbReference type="EMBL" id="KAJ9698244.1"/>
    </source>
</evidence>
<evidence type="ECO:0000256" key="1">
    <source>
        <dbReference type="SAM" id="Coils"/>
    </source>
</evidence>
<name>A0AA39DW36_VITRO</name>
<dbReference type="EMBL" id="JARBHA010000006">
    <property type="protein sequence ID" value="KAJ9698244.1"/>
    <property type="molecule type" value="Genomic_DNA"/>
</dbReference>
<reference evidence="2 3" key="1">
    <citation type="journal article" date="2023" name="BMC Biotechnol.">
        <title>Vitis rotundifolia cv Carlos genome sequencing.</title>
        <authorList>
            <person name="Huff M."/>
            <person name="Hulse-Kemp A."/>
            <person name="Scheffler B."/>
            <person name="Youngblood R."/>
            <person name="Simpson S."/>
            <person name="Babiker E."/>
            <person name="Staton M."/>
        </authorList>
    </citation>
    <scope>NUCLEOTIDE SEQUENCE [LARGE SCALE GENOMIC DNA]</scope>
    <source>
        <tissue evidence="2">Leaf</tissue>
    </source>
</reference>
<dbReference type="AlphaFoldDB" id="A0AA39DW36"/>
<dbReference type="PANTHER" id="PTHR48434:SF1">
    <property type="entry name" value="(RAPE) HYPOTHETICAL PROTEIN"/>
    <property type="match status" value="1"/>
</dbReference>
<evidence type="ECO:0000313" key="3">
    <source>
        <dbReference type="Proteomes" id="UP001168098"/>
    </source>
</evidence>
<protein>
    <submittedName>
        <fullName evidence="2">Uncharacterized protein</fullName>
    </submittedName>
</protein>
<comment type="caution">
    <text evidence="2">The sequence shown here is derived from an EMBL/GenBank/DDBJ whole genome shotgun (WGS) entry which is preliminary data.</text>
</comment>
<dbReference type="Proteomes" id="UP001168098">
    <property type="component" value="Unassembled WGS sequence"/>
</dbReference>